<dbReference type="CDD" id="cd00146">
    <property type="entry name" value="PKD"/>
    <property type="match status" value="1"/>
</dbReference>
<dbReference type="InterPro" id="IPR013783">
    <property type="entry name" value="Ig-like_fold"/>
</dbReference>
<dbReference type="Proteomes" id="UP000244905">
    <property type="component" value="Unassembled WGS sequence"/>
</dbReference>
<proteinExistence type="predicted"/>
<dbReference type="Pfam" id="PF16820">
    <property type="entry name" value="PKD_3"/>
    <property type="match status" value="1"/>
</dbReference>
<dbReference type="SMART" id="SM00089">
    <property type="entry name" value="PKD"/>
    <property type="match status" value="2"/>
</dbReference>
<evidence type="ECO:0000256" key="1">
    <source>
        <dbReference type="SAM" id="Phobius"/>
    </source>
</evidence>
<feature type="domain" description="PKD" evidence="2">
    <location>
        <begin position="197"/>
        <end position="250"/>
    </location>
</feature>
<keyword evidence="1" id="KW-0812">Transmembrane</keyword>
<protein>
    <submittedName>
        <fullName evidence="3">PKD domain-containing protein</fullName>
    </submittedName>
</protein>
<dbReference type="InterPro" id="IPR041696">
    <property type="entry name" value="PKD_3"/>
</dbReference>
<dbReference type="InterPro" id="IPR035986">
    <property type="entry name" value="PKD_dom_sf"/>
</dbReference>
<dbReference type="InterPro" id="IPR022409">
    <property type="entry name" value="PKD/Chitinase_dom"/>
</dbReference>
<reference evidence="4" key="1">
    <citation type="submission" date="2018-02" db="EMBL/GenBank/DDBJ databases">
        <authorList>
            <person name="Clavel T."/>
            <person name="Strowig T."/>
        </authorList>
    </citation>
    <scope>NUCLEOTIDE SEQUENCE [LARGE SCALE GENOMIC DNA]</scope>
    <source>
        <strain evidence="4">DSM 103720</strain>
    </source>
</reference>
<dbReference type="InterPro" id="IPR000601">
    <property type="entry name" value="PKD_dom"/>
</dbReference>
<evidence type="ECO:0000313" key="3">
    <source>
        <dbReference type="EMBL" id="PWB03261.1"/>
    </source>
</evidence>
<dbReference type="AlphaFoldDB" id="A0A2V1IQ49"/>
<evidence type="ECO:0000259" key="2">
    <source>
        <dbReference type="PROSITE" id="PS50093"/>
    </source>
</evidence>
<keyword evidence="1" id="KW-0472">Membrane</keyword>
<dbReference type="SUPFAM" id="SSF49299">
    <property type="entry name" value="PKD domain"/>
    <property type="match status" value="2"/>
</dbReference>
<dbReference type="Gene3D" id="2.60.40.10">
    <property type="entry name" value="Immunoglobulins"/>
    <property type="match status" value="1"/>
</dbReference>
<accession>A0A2V1IQ49</accession>
<dbReference type="EMBL" id="PUEC01000006">
    <property type="protein sequence ID" value="PWB03261.1"/>
    <property type="molecule type" value="Genomic_DNA"/>
</dbReference>
<organism evidence="3 4">
    <name type="scientific">Duncaniella muris</name>
    <dbReference type="NCBI Taxonomy" id="2094150"/>
    <lineage>
        <taxon>Bacteria</taxon>
        <taxon>Pseudomonadati</taxon>
        <taxon>Bacteroidota</taxon>
        <taxon>Bacteroidia</taxon>
        <taxon>Bacteroidales</taxon>
        <taxon>Muribaculaceae</taxon>
        <taxon>Duncaniella</taxon>
    </lineage>
</organism>
<gene>
    <name evidence="3" type="ORF">C5O23_03705</name>
</gene>
<evidence type="ECO:0000313" key="4">
    <source>
        <dbReference type="Proteomes" id="UP000244905"/>
    </source>
</evidence>
<dbReference type="PROSITE" id="PS50093">
    <property type="entry name" value="PKD"/>
    <property type="match status" value="1"/>
</dbReference>
<feature type="transmembrane region" description="Helical" evidence="1">
    <location>
        <begin position="6"/>
        <end position="25"/>
    </location>
</feature>
<name>A0A2V1IQ49_9BACT</name>
<keyword evidence="4" id="KW-1185">Reference proteome</keyword>
<sequence length="614" mass="67368">MVAMATFKAFNSFCVSLVGVFLYFWQHFPDNHKFITSHRTAVIFHSRQLTMKSNIFYLLLSFLCLNSLFACNTDKDLMAPDRSPISVSFDNESGVYELKTGRQLTVTPIVTNAVNPRYKWVDDRGTTVASGLTLSFSSQTEGVFYFTFCVDADNGSAREEIRIDVLSMVIPTVTLPSEMQTTVGRELTITPAVSTGGDESAAYEWQLDDTAVSSDTVFTFHADKEGSYTLRLTVSNSDGSGSAEMKINVTSGQDLSVSFPRSEIEVLSGRTVSLAPIIRDTIGLTSYEWSIDGRLIADANGTVLEYTPSSPGLSTVSLKVTDSNTSRAASVSVNCLQATEADRYRPATASSSADRVTVYEFRPAPGQFIHQISATTATEACREAERRLANNQTVSLGAFGGYITVGFDHSVRNISSDYDFAIAGNSFRTSNEPGIVWVMQDENGNGLPDDTWYELRGSETDKPETLYNYSVTYYRPTAAGSPIAWADSGNLTGTLTVMPSWPSWQNTGSYTLSGTRLKARTIFSTEWSNEPFDWGYADNMGSDRLTDSENPDAGMNYNYFKIENAMSASRRPVSLAYIDFIKVQCGVNSTAGILGEVSTEVFGFLDCTMNRQAE</sequence>
<keyword evidence="1" id="KW-1133">Transmembrane helix</keyword>
<comment type="caution">
    <text evidence="3">The sequence shown here is derived from an EMBL/GenBank/DDBJ whole genome shotgun (WGS) entry which is preliminary data.</text>
</comment>